<dbReference type="AlphaFoldDB" id="A0A7X3ML48"/>
<feature type="transmembrane region" description="Helical" evidence="1">
    <location>
        <begin position="7"/>
        <end position="24"/>
    </location>
</feature>
<reference evidence="2 3" key="1">
    <citation type="submission" date="2019-12" db="EMBL/GenBank/DDBJ databases">
        <title>Sporaefaciens musculi gen. nov., sp. nov., a novel bacterium isolated from the caecum of an obese mouse.</title>
        <authorList>
            <person name="Rasmussen T.S."/>
            <person name="Streidl T."/>
            <person name="Hitch T.C.A."/>
            <person name="Wortmann E."/>
            <person name="Deptula P."/>
            <person name="Hansen M."/>
            <person name="Nielsen D.S."/>
            <person name="Clavel T."/>
            <person name="Vogensen F.K."/>
        </authorList>
    </citation>
    <scope>NUCLEOTIDE SEQUENCE [LARGE SCALE GENOMIC DNA]</scope>
    <source>
        <strain evidence="2 3">WCA-9-b2</strain>
    </source>
</reference>
<feature type="transmembrane region" description="Helical" evidence="1">
    <location>
        <begin position="98"/>
        <end position="126"/>
    </location>
</feature>
<keyword evidence="1" id="KW-1133">Transmembrane helix</keyword>
<name>A0A7X3ML48_9FIRM</name>
<evidence type="ECO:0000256" key="1">
    <source>
        <dbReference type="SAM" id="Phobius"/>
    </source>
</evidence>
<keyword evidence="1" id="KW-0472">Membrane</keyword>
<sequence length="276" mass="30994">MKNRFQMQLLIAAISGVYLSVMYINPHSGAITLSELILQLSGSRGSFELGFSYSELVSFVMRLFPAFIFELYAGIMLYRHFCTASIYVFSRYPHRVKWYIGEACHLGGTVCIFQILLLAIAILIAVGRYELQIDHAGIVLTAYHFFIHSLWVYIMALSVNLLATYFGSSTAYAAVISGQLVCIVLLNLMDMIVRYFDGRLSYEIFLIWNPIAHLVLGWHGSNAEITDQVLTSSYMQIGLDHSLMIFFLLGMIVTLAGAFIIKKHDLLVSDLETGVA</sequence>
<evidence type="ECO:0000313" key="3">
    <source>
        <dbReference type="Proteomes" id="UP000460412"/>
    </source>
</evidence>
<keyword evidence="3" id="KW-1185">Reference proteome</keyword>
<organism evidence="2 3">
    <name type="scientific">Sporofaciens musculi</name>
    <dbReference type="NCBI Taxonomy" id="2681861"/>
    <lineage>
        <taxon>Bacteria</taxon>
        <taxon>Bacillati</taxon>
        <taxon>Bacillota</taxon>
        <taxon>Clostridia</taxon>
        <taxon>Lachnospirales</taxon>
        <taxon>Lachnospiraceae</taxon>
        <taxon>Sporofaciens</taxon>
    </lineage>
</organism>
<evidence type="ECO:0000313" key="2">
    <source>
        <dbReference type="EMBL" id="MXP78359.1"/>
    </source>
</evidence>
<protein>
    <submittedName>
        <fullName evidence="2">Uncharacterized protein</fullName>
    </submittedName>
</protein>
<feature type="transmembrane region" description="Helical" evidence="1">
    <location>
        <begin position="241"/>
        <end position="261"/>
    </location>
</feature>
<feature type="transmembrane region" description="Helical" evidence="1">
    <location>
        <begin position="138"/>
        <end position="163"/>
    </location>
</feature>
<comment type="caution">
    <text evidence="2">The sequence shown here is derived from an EMBL/GenBank/DDBJ whole genome shotgun (WGS) entry which is preliminary data.</text>
</comment>
<feature type="transmembrane region" description="Helical" evidence="1">
    <location>
        <begin position="169"/>
        <end position="188"/>
    </location>
</feature>
<proteinExistence type="predicted"/>
<feature type="transmembrane region" description="Helical" evidence="1">
    <location>
        <begin position="200"/>
        <end position="221"/>
    </location>
</feature>
<feature type="transmembrane region" description="Helical" evidence="1">
    <location>
        <begin position="59"/>
        <end position="78"/>
    </location>
</feature>
<accession>A0A7X3ML48</accession>
<dbReference type="Proteomes" id="UP000460412">
    <property type="component" value="Unassembled WGS sequence"/>
</dbReference>
<gene>
    <name evidence="2" type="ORF">GN277_24345</name>
</gene>
<dbReference type="EMBL" id="WUQX01000001">
    <property type="protein sequence ID" value="MXP78359.1"/>
    <property type="molecule type" value="Genomic_DNA"/>
</dbReference>
<keyword evidence="1" id="KW-0812">Transmembrane</keyword>
<dbReference type="RefSeq" id="WP_159754868.1">
    <property type="nucleotide sequence ID" value="NZ_WUQX01000001.1"/>
</dbReference>